<evidence type="ECO:0000256" key="1">
    <source>
        <dbReference type="ARBA" id="ARBA00004477"/>
    </source>
</evidence>
<dbReference type="PANTHER" id="PTHR10050">
    <property type="entry name" value="DOLICHYL-PHOSPHATE-MANNOSE--PROTEIN MANNOSYLTRANSFERASE"/>
    <property type="match status" value="1"/>
</dbReference>
<evidence type="ECO:0000313" key="17">
    <source>
        <dbReference type="EMBL" id="ORY94649.1"/>
    </source>
</evidence>
<keyword evidence="10 14" id="KW-1133">Transmembrane helix</keyword>
<dbReference type="SMART" id="SM00472">
    <property type="entry name" value="MIR"/>
    <property type="match status" value="3"/>
</dbReference>
<dbReference type="STRING" id="13706.A0A1X2H7U5"/>
<evidence type="ECO:0000256" key="4">
    <source>
        <dbReference type="ARBA" id="ARBA00012839"/>
    </source>
</evidence>
<dbReference type="InterPro" id="IPR027005">
    <property type="entry name" value="PMT-like"/>
</dbReference>
<dbReference type="InterPro" id="IPR036300">
    <property type="entry name" value="MIR_dom_sf"/>
</dbReference>
<keyword evidence="18" id="KW-1185">Reference proteome</keyword>
<dbReference type="EMBL" id="MCGN01000007">
    <property type="protein sequence ID" value="ORY94649.1"/>
    <property type="molecule type" value="Genomic_DNA"/>
</dbReference>
<feature type="domain" description="MIR" evidence="16">
    <location>
        <begin position="475"/>
        <end position="533"/>
    </location>
</feature>
<evidence type="ECO:0000256" key="13">
    <source>
        <dbReference type="ARBA" id="ARBA00045102"/>
    </source>
</evidence>
<feature type="transmembrane region" description="Helical" evidence="14">
    <location>
        <begin position="651"/>
        <end position="670"/>
    </location>
</feature>
<feature type="transmembrane region" description="Helical" evidence="14">
    <location>
        <begin position="611"/>
        <end position="631"/>
    </location>
</feature>
<keyword evidence="5 14" id="KW-0328">Glycosyltransferase</keyword>
<comment type="catalytic activity">
    <reaction evidence="12 14">
        <text>a di-trans,poly-cis-dolichyl beta-D-mannosyl phosphate + L-threonyl-[protein] = 3-O-(alpha-D-mannosyl)-L-threonyl-[protein] + a di-trans,poly-cis-dolichyl phosphate + H(+)</text>
        <dbReference type="Rhea" id="RHEA:53396"/>
        <dbReference type="Rhea" id="RHEA-COMP:11060"/>
        <dbReference type="Rhea" id="RHEA-COMP:13547"/>
        <dbReference type="Rhea" id="RHEA-COMP:19498"/>
        <dbReference type="Rhea" id="RHEA-COMP:19501"/>
        <dbReference type="ChEBI" id="CHEBI:15378"/>
        <dbReference type="ChEBI" id="CHEBI:30013"/>
        <dbReference type="ChEBI" id="CHEBI:57683"/>
        <dbReference type="ChEBI" id="CHEBI:58211"/>
        <dbReference type="ChEBI" id="CHEBI:137323"/>
        <dbReference type="EC" id="2.4.1.109"/>
    </reaction>
</comment>
<feature type="domain" description="MIR" evidence="16">
    <location>
        <begin position="342"/>
        <end position="396"/>
    </location>
</feature>
<evidence type="ECO:0000256" key="8">
    <source>
        <dbReference type="ARBA" id="ARBA00022737"/>
    </source>
</evidence>
<feature type="transmembrane region" description="Helical" evidence="14">
    <location>
        <begin position="203"/>
        <end position="223"/>
    </location>
</feature>
<dbReference type="Pfam" id="PF16192">
    <property type="entry name" value="PMT_4TMC"/>
    <property type="match status" value="1"/>
</dbReference>
<feature type="transmembrane region" description="Helical" evidence="14">
    <location>
        <begin position="156"/>
        <end position="173"/>
    </location>
</feature>
<keyword evidence="11 14" id="KW-0472">Membrane</keyword>
<dbReference type="FunFam" id="2.80.10.50:FF:000012">
    <property type="entry name" value="Protein O-mannosyl-transferase 1"/>
    <property type="match status" value="1"/>
</dbReference>
<dbReference type="InterPro" id="IPR016093">
    <property type="entry name" value="MIR_motif"/>
</dbReference>
<comment type="catalytic activity">
    <reaction evidence="13 14">
        <text>a di-trans,poly-cis-dolichyl beta-D-mannosyl phosphate + L-seryl-[protein] = 3-O-(alpha-D-mannosyl)-L-seryl-[protein] + a di-trans,poly-cis-dolichyl phosphate + H(+)</text>
        <dbReference type="Rhea" id="RHEA:17377"/>
        <dbReference type="Rhea" id="RHEA-COMP:9863"/>
        <dbReference type="Rhea" id="RHEA-COMP:13546"/>
        <dbReference type="Rhea" id="RHEA-COMP:19498"/>
        <dbReference type="Rhea" id="RHEA-COMP:19501"/>
        <dbReference type="ChEBI" id="CHEBI:15378"/>
        <dbReference type="ChEBI" id="CHEBI:29999"/>
        <dbReference type="ChEBI" id="CHEBI:57683"/>
        <dbReference type="ChEBI" id="CHEBI:58211"/>
        <dbReference type="ChEBI" id="CHEBI:137321"/>
        <dbReference type="EC" id="2.4.1.109"/>
    </reaction>
</comment>
<evidence type="ECO:0000256" key="3">
    <source>
        <dbReference type="ARBA" id="ARBA00007222"/>
    </source>
</evidence>
<evidence type="ECO:0000256" key="11">
    <source>
        <dbReference type="ARBA" id="ARBA00023136"/>
    </source>
</evidence>
<sequence length="751" mass="86355">MDNLKRRHHTQSIPDEPKATSPPLYASQPLHSTPAHYAEKEKTYKPPPPPVVYSSNKYIAFCQKHHRLVIPGVLTLLALWTRFRMIGWSNIVVWDEAHFGKFGSHYLKHEFYFDVHPPLGKMLVALSGWLAGYDGSFGFESGHTYPDNVNYTVMRAFNAVWGAMLVPLAYLTARQLHMSYRASILAATMVLLDTAYLCISRFILLDSMLLFFTCLSLYCLAVFHNKRNEPFSDDWWIWLALTGFSLGCVSSVKWVGLFAVALVGIYTIEDLWAMLGDLQMPKKTYAAHWLARIVCLIVLPVFVYLLSFAIHFAILYRSGPGDAQMSSLFQARLSGNSFENNPLELAYGSKLTIKNYGYGGGLLHSHIQTFPEGSKQQQVTCYHYKDNNNHWTIRPPRNVGNPQEYEDENNIRFVKDGDIIRLLHTSTGRNLHSHPINAPVTSNQWEVSCYGNDTIGDVQDNWKVEIVDDVAYTDKDRVRSLTTRFRLRHTNLDCLLAANNVVLPQWGFKQVEVTCDKRNRPEDPHTWWNVEEHYNDKLPPAPKNAYKSKFLHDFWHLNVAMWTSNNALIPDPDKEDILSSEPAEWPLASVGLRMCGWGDDIIKFYLLGSPAVWWTAFASLGVFVATASFYIIRMQRRIFDLPSAQWDHFLFVGKTLFLGWFLHYIPFYIMGRVTYLHHYFPALYFSILMMPFMLEHLTRNLSPRTQSIIFGTAYASVILVFIYFAPVAYGMQGPISKYAGRRWLKSWNLLD</sequence>
<dbReference type="InterPro" id="IPR032421">
    <property type="entry name" value="PMT_4TMC"/>
</dbReference>
<comment type="pathway">
    <text evidence="2 14">Protein modification; protein glycosylation.</text>
</comment>
<comment type="caution">
    <text evidence="17">The sequence shown here is derived from an EMBL/GenBank/DDBJ whole genome shotgun (WGS) entry which is preliminary data.</text>
</comment>
<dbReference type="PANTHER" id="PTHR10050:SF46">
    <property type="entry name" value="PROTEIN O-MANNOSYL-TRANSFERASE 2"/>
    <property type="match status" value="1"/>
</dbReference>
<dbReference type="GO" id="GO:0004169">
    <property type="term" value="F:dolichyl-phosphate-mannose-protein mannosyltransferase activity"/>
    <property type="evidence" value="ECO:0007669"/>
    <property type="project" value="UniProtKB-UniRule"/>
</dbReference>
<feature type="transmembrane region" description="Helical" evidence="14">
    <location>
        <begin position="707"/>
        <end position="729"/>
    </location>
</feature>
<feature type="compositionally biased region" description="Basic residues" evidence="15">
    <location>
        <begin position="1"/>
        <end position="10"/>
    </location>
</feature>
<dbReference type="GO" id="GO:0005789">
    <property type="term" value="C:endoplasmic reticulum membrane"/>
    <property type="evidence" value="ECO:0007669"/>
    <property type="project" value="UniProtKB-SubCell"/>
</dbReference>
<evidence type="ECO:0000259" key="16">
    <source>
        <dbReference type="PROSITE" id="PS50919"/>
    </source>
</evidence>
<feature type="transmembrane region" description="Helical" evidence="14">
    <location>
        <begin position="676"/>
        <end position="695"/>
    </location>
</feature>
<evidence type="ECO:0000256" key="2">
    <source>
        <dbReference type="ARBA" id="ARBA00004922"/>
    </source>
</evidence>
<feature type="transmembrane region" description="Helical" evidence="14">
    <location>
        <begin position="289"/>
        <end position="316"/>
    </location>
</feature>
<evidence type="ECO:0000256" key="10">
    <source>
        <dbReference type="ARBA" id="ARBA00022989"/>
    </source>
</evidence>
<keyword evidence="9 14" id="KW-0256">Endoplasmic reticulum</keyword>
<gene>
    <name evidence="17" type="ORF">BCR43DRAFT_460393</name>
</gene>
<dbReference type="PROSITE" id="PS50919">
    <property type="entry name" value="MIR"/>
    <property type="match status" value="3"/>
</dbReference>
<evidence type="ECO:0000256" key="14">
    <source>
        <dbReference type="RuleBase" id="RU367007"/>
    </source>
</evidence>
<comment type="function">
    <text evidence="14">Transfers mannose from Dol-P-mannose to Ser or Thr residues on proteins.</text>
</comment>
<dbReference type="Pfam" id="PF02815">
    <property type="entry name" value="MIR"/>
    <property type="match status" value="1"/>
</dbReference>
<evidence type="ECO:0000256" key="9">
    <source>
        <dbReference type="ARBA" id="ARBA00022824"/>
    </source>
</evidence>
<organism evidence="17 18">
    <name type="scientific">Syncephalastrum racemosum</name>
    <name type="common">Filamentous fungus</name>
    <dbReference type="NCBI Taxonomy" id="13706"/>
    <lineage>
        <taxon>Eukaryota</taxon>
        <taxon>Fungi</taxon>
        <taxon>Fungi incertae sedis</taxon>
        <taxon>Mucoromycota</taxon>
        <taxon>Mucoromycotina</taxon>
        <taxon>Mucoromycetes</taxon>
        <taxon>Mucorales</taxon>
        <taxon>Syncephalastraceae</taxon>
        <taxon>Syncephalastrum</taxon>
    </lineage>
</organism>
<keyword evidence="7 14" id="KW-0812">Transmembrane</keyword>
<dbReference type="InterPro" id="IPR003342">
    <property type="entry name" value="ArnT-like_N"/>
</dbReference>
<dbReference type="InParanoid" id="A0A1X2H7U5"/>
<evidence type="ECO:0000256" key="6">
    <source>
        <dbReference type="ARBA" id="ARBA00022679"/>
    </source>
</evidence>
<evidence type="ECO:0000313" key="18">
    <source>
        <dbReference type="Proteomes" id="UP000242180"/>
    </source>
</evidence>
<dbReference type="Gene3D" id="2.80.10.50">
    <property type="match status" value="1"/>
</dbReference>
<dbReference type="Proteomes" id="UP000242180">
    <property type="component" value="Unassembled WGS sequence"/>
</dbReference>
<keyword evidence="8" id="KW-0677">Repeat</keyword>
<dbReference type="CDD" id="cd23284">
    <property type="entry name" value="beta-trefoil_MIR_PMT2-like"/>
    <property type="match status" value="1"/>
</dbReference>
<protein>
    <recommendedName>
        <fullName evidence="4 14">Dolichyl-phosphate-mannose--protein mannosyltransferase</fullName>
        <ecNumber evidence="4 14">2.4.1.109</ecNumber>
    </recommendedName>
</protein>
<dbReference type="Pfam" id="PF02366">
    <property type="entry name" value="PMT"/>
    <property type="match status" value="1"/>
</dbReference>
<comment type="similarity">
    <text evidence="3 14">Belongs to the glycosyltransferase 39 family.</text>
</comment>
<proteinExistence type="inferred from homology"/>
<name>A0A1X2H7U5_SYNRA</name>
<reference evidence="17 18" key="1">
    <citation type="submission" date="2016-07" db="EMBL/GenBank/DDBJ databases">
        <title>Pervasive Adenine N6-methylation of Active Genes in Fungi.</title>
        <authorList>
            <consortium name="DOE Joint Genome Institute"/>
            <person name="Mondo S.J."/>
            <person name="Dannebaum R.O."/>
            <person name="Kuo R.C."/>
            <person name="Labutti K."/>
            <person name="Haridas S."/>
            <person name="Kuo A."/>
            <person name="Salamov A."/>
            <person name="Ahrendt S.R."/>
            <person name="Lipzen A."/>
            <person name="Sullivan W."/>
            <person name="Andreopoulos W.B."/>
            <person name="Clum A."/>
            <person name="Lindquist E."/>
            <person name="Daum C."/>
            <person name="Ramamoorthy G.K."/>
            <person name="Gryganskyi A."/>
            <person name="Culley D."/>
            <person name="Magnuson J.K."/>
            <person name="James T.Y."/>
            <person name="O'Malley M.A."/>
            <person name="Stajich J.E."/>
            <person name="Spatafora J.W."/>
            <person name="Visel A."/>
            <person name="Grigoriev I.V."/>
        </authorList>
    </citation>
    <scope>NUCLEOTIDE SEQUENCE [LARGE SCALE GENOMIC DNA]</scope>
    <source>
        <strain evidence="17 18">NRRL 2496</strain>
    </source>
</reference>
<evidence type="ECO:0000256" key="12">
    <source>
        <dbReference type="ARBA" id="ARBA00045085"/>
    </source>
</evidence>
<dbReference type="UniPathway" id="UPA00378"/>
<dbReference type="OMA" id="MCGWDDN"/>
<dbReference type="EC" id="2.4.1.109" evidence="4 14"/>
<dbReference type="OrthoDB" id="292747at2759"/>
<comment type="subcellular location">
    <subcellularLocation>
        <location evidence="1 14">Endoplasmic reticulum membrane</location>
        <topology evidence="1 14">Multi-pass membrane protein</topology>
    </subcellularLocation>
</comment>
<dbReference type="SUPFAM" id="SSF82109">
    <property type="entry name" value="MIR domain"/>
    <property type="match status" value="1"/>
</dbReference>
<evidence type="ECO:0000256" key="5">
    <source>
        <dbReference type="ARBA" id="ARBA00022676"/>
    </source>
</evidence>
<accession>A0A1X2H7U5</accession>
<keyword evidence="6 14" id="KW-0808">Transferase</keyword>
<evidence type="ECO:0000256" key="15">
    <source>
        <dbReference type="SAM" id="MobiDB-lite"/>
    </source>
</evidence>
<dbReference type="AlphaFoldDB" id="A0A1X2H7U5"/>
<feature type="domain" description="MIR" evidence="16">
    <location>
        <begin position="411"/>
        <end position="467"/>
    </location>
</feature>
<feature type="transmembrane region" description="Helical" evidence="14">
    <location>
        <begin position="235"/>
        <end position="268"/>
    </location>
</feature>
<dbReference type="FunCoup" id="A0A1X2H7U5">
    <property type="interactions" value="314"/>
</dbReference>
<feature type="region of interest" description="Disordered" evidence="15">
    <location>
        <begin position="1"/>
        <end position="28"/>
    </location>
</feature>
<evidence type="ECO:0000256" key="7">
    <source>
        <dbReference type="ARBA" id="ARBA00022692"/>
    </source>
</evidence>